<keyword evidence="2" id="KW-0805">Transcription regulation</keyword>
<dbReference type="PRINTS" id="PR00039">
    <property type="entry name" value="HTHLYSR"/>
</dbReference>
<dbReference type="OrthoDB" id="9811588at2"/>
<protein>
    <submittedName>
        <fullName evidence="6">LysR family transcriptional regulator</fullName>
    </submittedName>
</protein>
<proteinExistence type="inferred from homology"/>
<dbReference type="SUPFAM" id="SSF53850">
    <property type="entry name" value="Periplasmic binding protein-like II"/>
    <property type="match status" value="1"/>
</dbReference>
<dbReference type="Pfam" id="PF03466">
    <property type="entry name" value="LysR_substrate"/>
    <property type="match status" value="1"/>
</dbReference>
<accession>A0A5B8G5L1</accession>
<dbReference type="Gene3D" id="3.40.190.10">
    <property type="entry name" value="Periplasmic binding protein-like II"/>
    <property type="match status" value="2"/>
</dbReference>
<organism evidence="6 7">
    <name type="scientific">Paroceanicella profunda</name>
    <dbReference type="NCBI Taxonomy" id="2579971"/>
    <lineage>
        <taxon>Bacteria</taxon>
        <taxon>Pseudomonadati</taxon>
        <taxon>Pseudomonadota</taxon>
        <taxon>Alphaproteobacteria</taxon>
        <taxon>Rhodobacterales</taxon>
        <taxon>Paracoccaceae</taxon>
        <taxon>Paroceanicella</taxon>
    </lineage>
</organism>
<feature type="domain" description="HTH lysR-type" evidence="5">
    <location>
        <begin position="1"/>
        <end position="58"/>
    </location>
</feature>
<evidence type="ECO:0000256" key="4">
    <source>
        <dbReference type="ARBA" id="ARBA00023163"/>
    </source>
</evidence>
<dbReference type="KEGG" id="ppru:FDP22_22435"/>
<geneLocation type="plasmid" evidence="7">
    <name>pd4m1c</name>
</geneLocation>
<dbReference type="InterPro" id="IPR000847">
    <property type="entry name" value="LysR_HTH_N"/>
</dbReference>
<evidence type="ECO:0000259" key="5">
    <source>
        <dbReference type="PROSITE" id="PS50931"/>
    </source>
</evidence>
<dbReference type="Gene3D" id="1.10.10.10">
    <property type="entry name" value="Winged helix-like DNA-binding domain superfamily/Winged helix DNA-binding domain"/>
    <property type="match status" value="1"/>
</dbReference>
<keyword evidence="3" id="KW-0238">DNA-binding</keyword>
<dbReference type="GO" id="GO:0003677">
    <property type="term" value="F:DNA binding"/>
    <property type="evidence" value="ECO:0007669"/>
    <property type="project" value="UniProtKB-KW"/>
</dbReference>
<gene>
    <name evidence="6" type="ORF">FDP22_22435</name>
</gene>
<keyword evidence="4" id="KW-0804">Transcription</keyword>
<dbReference type="CDD" id="cd08427">
    <property type="entry name" value="PBP2_LTTR_like_2"/>
    <property type="match status" value="1"/>
</dbReference>
<dbReference type="SUPFAM" id="SSF46785">
    <property type="entry name" value="Winged helix' DNA-binding domain"/>
    <property type="match status" value="1"/>
</dbReference>
<evidence type="ECO:0000256" key="1">
    <source>
        <dbReference type="ARBA" id="ARBA00009437"/>
    </source>
</evidence>
<sequence length="287" mass="31283">MSLRALRSLVAISRHGSFARAAETLGLTPSAVSLHVKLLEAEFGVALFDRSRRSVRLTEAGREALARAEDILAAWDGIAEALSRGPDLVGQLRLGAVQTALAGPLPDALARLRREHPRLRISVASGMSAELARRIDDGDLDAAITTEPVPPWPRGLRFTPAYGHGFWVVAAPALAGRDPRSLLTTEPFLRFDKRAWAGRLIDAELRRQGIAVTDLMEIDSQEALLHMAANGLGVAIVPMDEADFERSPPLTRMPFGTPQLTRRMGLLEREDSGRARFSAALVETLRH</sequence>
<keyword evidence="7" id="KW-1185">Reference proteome</keyword>
<dbReference type="InterPro" id="IPR036388">
    <property type="entry name" value="WH-like_DNA-bd_sf"/>
</dbReference>
<dbReference type="FunFam" id="1.10.10.10:FF:000001">
    <property type="entry name" value="LysR family transcriptional regulator"/>
    <property type="match status" value="1"/>
</dbReference>
<dbReference type="PANTHER" id="PTHR30419">
    <property type="entry name" value="HTH-TYPE TRANSCRIPTIONAL REGULATOR YBHD"/>
    <property type="match status" value="1"/>
</dbReference>
<name>A0A5B8G5L1_9RHOB</name>
<dbReference type="Pfam" id="PF00126">
    <property type="entry name" value="HTH_1"/>
    <property type="match status" value="1"/>
</dbReference>
<dbReference type="InterPro" id="IPR036390">
    <property type="entry name" value="WH_DNA-bd_sf"/>
</dbReference>
<dbReference type="GO" id="GO:0005829">
    <property type="term" value="C:cytosol"/>
    <property type="evidence" value="ECO:0007669"/>
    <property type="project" value="TreeGrafter"/>
</dbReference>
<dbReference type="AlphaFoldDB" id="A0A5B8G5L1"/>
<evidence type="ECO:0000256" key="3">
    <source>
        <dbReference type="ARBA" id="ARBA00023125"/>
    </source>
</evidence>
<evidence type="ECO:0000313" key="7">
    <source>
        <dbReference type="Proteomes" id="UP000305888"/>
    </source>
</evidence>
<dbReference type="PROSITE" id="PS50931">
    <property type="entry name" value="HTH_LYSR"/>
    <property type="match status" value="1"/>
</dbReference>
<dbReference type="Proteomes" id="UP000305888">
    <property type="component" value="Plasmid pD4M1C"/>
</dbReference>
<reference evidence="6 7" key="1">
    <citation type="submission" date="2019-06" db="EMBL/GenBank/DDBJ databases">
        <title>Genome sequence of Rhodobacteraceae bacterium D4M1.</title>
        <authorList>
            <person name="Cao J."/>
        </authorList>
    </citation>
    <scope>NUCLEOTIDE SEQUENCE [LARGE SCALE GENOMIC DNA]</scope>
    <source>
        <strain evidence="6 7">D4M1</strain>
        <plasmid evidence="7">pd4m1c</plasmid>
    </source>
</reference>
<evidence type="ECO:0000256" key="2">
    <source>
        <dbReference type="ARBA" id="ARBA00023015"/>
    </source>
</evidence>
<keyword evidence="6" id="KW-0614">Plasmid</keyword>
<dbReference type="InterPro" id="IPR005119">
    <property type="entry name" value="LysR_subst-bd"/>
</dbReference>
<evidence type="ECO:0000313" key="6">
    <source>
        <dbReference type="EMBL" id="QDL94632.1"/>
    </source>
</evidence>
<comment type="similarity">
    <text evidence="1">Belongs to the LysR transcriptional regulatory family.</text>
</comment>
<dbReference type="EMBL" id="CP040821">
    <property type="protein sequence ID" value="QDL94632.1"/>
    <property type="molecule type" value="Genomic_DNA"/>
</dbReference>
<dbReference type="InterPro" id="IPR050950">
    <property type="entry name" value="HTH-type_LysR_regulators"/>
</dbReference>
<dbReference type="GO" id="GO:0003700">
    <property type="term" value="F:DNA-binding transcription factor activity"/>
    <property type="evidence" value="ECO:0007669"/>
    <property type="project" value="InterPro"/>
</dbReference>
<dbReference type="RefSeq" id="WP_138576930.1">
    <property type="nucleotide sequence ID" value="NZ_CP040821.1"/>
</dbReference>